<comment type="subcellular location">
    <subcellularLocation>
        <location evidence="1">Cell membrane</location>
        <topology evidence="1">Multi-pass membrane protein</topology>
    </subcellularLocation>
</comment>
<feature type="transmembrane region" description="Helical" evidence="7">
    <location>
        <begin position="20"/>
        <end position="39"/>
    </location>
</feature>
<protein>
    <submittedName>
        <fullName evidence="9">Sodium:proton antiporter</fullName>
    </submittedName>
</protein>
<evidence type="ECO:0000313" key="9">
    <source>
        <dbReference type="EMBL" id="AHE97019.1"/>
    </source>
</evidence>
<feature type="transmembrane region" description="Helical" evidence="7">
    <location>
        <begin position="60"/>
        <end position="80"/>
    </location>
</feature>
<gene>
    <name evidence="9" type="ORF">THITH_00580</name>
</gene>
<dbReference type="InterPro" id="IPR007182">
    <property type="entry name" value="MnhB"/>
</dbReference>
<proteinExistence type="inferred from homology"/>
<dbReference type="AlphaFoldDB" id="W0DEF0"/>
<evidence type="ECO:0000313" key="10">
    <source>
        <dbReference type="Proteomes" id="UP000005289"/>
    </source>
</evidence>
<dbReference type="Proteomes" id="UP000005289">
    <property type="component" value="Chromosome"/>
</dbReference>
<dbReference type="HOGENOM" id="CLU_069132_0_0_6"/>
<organism evidence="9 10">
    <name type="scientific">Thioalkalivibrio paradoxus ARh 1</name>
    <dbReference type="NCBI Taxonomy" id="713585"/>
    <lineage>
        <taxon>Bacteria</taxon>
        <taxon>Pseudomonadati</taxon>
        <taxon>Pseudomonadota</taxon>
        <taxon>Gammaproteobacteria</taxon>
        <taxon>Chromatiales</taxon>
        <taxon>Ectothiorhodospiraceae</taxon>
        <taxon>Thioalkalivibrio</taxon>
    </lineage>
</organism>
<dbReference type="GO" id="GO:0005886">
    <property type="term" value="C:plasma membrane"/>
    <property type="evidence" value="ECO:0007669"/>
    <property type="project" value="UniProtKB-SubCell"/>
</dbReference>
<evidence type="ECO:0000256" key="3">
    <source>
        <dbReference type="ARBA" id="ARBA00022475"/>
    </source>
</evidence>
<dbReference type="InterPro" id="IPR050622">
    <property type="entry name" value="CPA3_antiporter_subunitB"/>
</dbReference>
<dbReference type="Pfam" id="PF04039">
    <property type="entry name" value="MnhB"/>
    <property type="match status" value="1"/>
</dbReference>
<keyword evidence="6 7" id="KW-0472">Membrane</keyword>
<keyword evidence="5 7" id="KW-1133">Transmembrane helix</keyword>
<feature type="transmembrane region" description="Helical" evidence="7">
    <location>
        <begin position="122"/>
        <end position="143"/>
    </location>
</feature>
<dbReference type="PANTHER" id="PTHR33932:SF4">
    <property type="entry name" value="NA(+)_H(+) ANTIPORTER SUBUNIT B"/>
    <property type="match status" value="1"/>
</dbReference>
<name>W0DEF0_9GAMM</name>
<dbReference type="PANTHER" id="PTHR33932">
    <property type="entry name" value="NA(+)/H(+) ANTIPORTER SUBUNIT B"/>
    <property type="match status" value="1"/>
</dbReference>
<accession>W0DEF0</accession>
<feature type="transmembrane region" description="Helical" evidence="7">
    <location>
        <begin position="149"/>
        <end position="172"/>
    </location>
</feature>
<dbReference type="EMBL" id="CP007029">
    <property type="protein sequence ID" value="AHE97019.1"/>
    <property type="molecule type" value="Genomic_DNA"/>
</dbReference>
<dbReference type="STRING" id="713585.THITH_00580"/>
<evidence type="ECO:0000259" key="8">
    <source>
        <dbReference type="Pfam" id="PF04039"/>
    </source>
</evidence>
<comment type="similarity">
    <text evidence="2">Belongs to the CPA3 antiporters (TC 2.A.63) subunit B family.</text>
</comment>
<evidence type="ECO:0000256" key="1">
    <source>
        <dbReference type="ARBA" id="ARBA00004651"/>
    </source>
</evidence>
<feature type="domain" description="Na+/H+ antiporter MnhB subunit-related protein" evidence="8">
    <location>
        <begin position="57"/>
        <end position="168"/>
    </location>
</feature>
<keyword evidence="4 7" id="KW-0812">Transmembrane</keyword>
<evidence type="ECO:0000256" key="7">
    <source>
        <dbReference type="SAM" id="Phobius"/>
    </source>
</evidence>
<reference evidence="9 10" key="1">
    <citation type="submission" date="2013-12" db="EMBL/GenBank/DDBJ databases">
        <authorList>
            <consortium name="DOE Joint Genome Institute"/>
            <person name="Muyzer G."/>
            <person name="Huntemann M."/>
            <person name="Han J."/>
            <person name="Chen A."/>
            <person name="Kyrpides N."/>
            <person name="Mavromatis K."/>
            <person name="Markowitz V."/>
            <person name="Palaniappan K."/>
            <person name="Ivanova N."/>
            <person name="Schaumberg A."/>
            <person name="Pati A."/>
            <person name="Liolios K."/>
            <person name="Nordberg H.P."/>
            <person name="Cantor M.N."/>
            <person name="Hua S.X."/>
            <person name="Woyke T."/>
        </authorList>
    </citation>
    <scope>NUCLEOTIDE SEQUENCE [LARGE SCALE GENOMIC DNA]</scope>
    <source>
        <strain evidence="9 10">ARh 1</strain>
    </source>
</reference>
<keyword evidence="10" id="KW-1185">Reference proteome</keyword>
<evidence type="ECO:0000256" key="6">
    <source>
        <dbReference type="ARBA" id="ARBA00023136"/>
    </source>
</evidence>
<evidence type="ECO:0000256" key="4">
    <source>
        <dbReference type="ARBA" id="ARBA00022692"/>
    </source>
</evidence>
<evidence type="ECO:0000256" key="5">
    <source>
        <dbReference type="ARBA" id="ARBA00022989"/>
    </source>
</evidence>
<keyword evidence="3" id="KW-1003">Cell membrane</keyword>
<sequence length="193" mass="20416">MPDSGVEHAVTAVLLNFRSYDTLLEIAVLLLAVVVALALREAQPDRPEAMGLENPLLRAVMAWLLPLILVVAGFLLWAGSYQPGGAFQAGSVLAAAGVLLRLAGVTTAWLDNAALMRTGLALGLLTFLGIGVLVMAPGVPFLAYPPEYAGTLILTIELTLTLSIGLTLISLFRLTPPYADDPDDARSDREARP</sequence>
<feature type="transmembrane region" description="Helical" evidence="7">
    <location>
        <begin position="86"/>
        <end position="110"/>
    </location>
</feature>
<dbReference type="KEGG" id="tti:THITH_00580"/>
<evidence type="ECO:0000256" key="2">
    <source>
        <dbReference type="ARBA" id="ARBA00009425"/>
    </source>
</evidence>